<dbReference type="EMBL" id="QREI01000005">
    <property type="protein sequence ID" value="REE16872.1"/>
    <property type="molecule type" value="Genomic_DNA"/>
</dbReference>
<evidence type="ECO:0000256" key="1">
    <source>
        <dbReference type="ARBA" id="ARBA00022729"/>
    </source>
</evidence>
<proteinExistence type="predicted"/>
<evidence type="ECO:0000259" key="3">
    <source>
        <dbReference type="Pfam" id="PF18962"/>
    </source>
</evidence>
<evidence type="ECO:0000256" key="2">
    <source>
        <dbReference type="SAM" id="SignalP"/>
    </source>
</evidence>
<evidence type="ECO:0000313" key="4">
    <source>
        <dbReference type="EMBL" id="REE16872.1"/>
    </source>
</evidence>
<feature type="domain" description="Secretion system C-terminal sorting" evidence="3">
    <location>
        <begin position="554"/>
        <end position="625"/>
    </location>
</feature>
<comment type="caution">
    <text evidence="4">The sequence shown here is derived from an EMBL/GenBank/DDBJ whole genome shotgun (WGS) entry which is preliminary data.</text>
</comment>
<dbReference type="InterPro" id="IPR026444">
    <property type="entry name" value="Secre_tail"/>
</dbReference>
<dbReference type="Proteomes" id="UP000256919">
    <property type="component" value="Unassembled WGS sequence"/>
</dbReference>
<protein>
    <submittedName>
        <fullName evidence="4">Putative secreted protein (Por secretion system target)</fullName>
    </submittedName>
</protein>
<feature type="signal peptide" evidence="2">
    <location>
        <begin position="1"/>
        <end position="22"/>
    </location>
</feature>
<dbReference type="NCBIfam" id="TIGR04183">
    <property type="entry name" value="Por_Secre_tail"/>
    <property type="match status" value="1"/>
</dbReference>
<organism evidence="4 5">
    <name type="scientific">Winogradskyella pacifica</name>
    <dbReference type="NCBI Taxonomy" id="664642"/>
    <lineage>
        <taxon>Bacteria</taxon>
        <taxon>Pseudomonadati</taxon>
        <taxon>Bacteroidota</taxon>
        <taxon>Flavobacteriia</taxon>
        <taxon>Flavobacteriales</taxon>
        <taxon>Flavobacteriaceae</taxon>
        <taxon>Winogradskyella</taxon>
    </lineage>
</organism>
<dbReference type="RefSeq" id="WP_115810520.1">
    <property type="nucleotide sequence ID" value="NZ_QREI01000005.1"/>
</dbReference>
<keyword evidence="5" id="KW-1185">Reference proteome</keyword>
<name>A0A3D9MAM5_9FLAO</name>
<sequence length="627" mass="70551">MKNSIQKIIMLLLLSFYGLAHAQGELTPGVQTSSITASISSWVSSTSDKNKELYASAYWVSGEDCGNYLKIYDGTTFAPTSPQILISSYHGFTRVRLDHNNNVYVIYVDRTAPGSTTFRTYLKKYNTAGTLIGSRIEVANNTNATDIEVAPNGDVLIGCVESSLAKVKVFRNMVYKGFLPISNVPAITNTSPFSIQMDMKDSKFVVGYSMGSITSSQLHLKRFTYNPTFSAFFNINSSSQYSHYSESGSRFERTNNQIALRSNWEVFYNVNTSTSYPFIDFRVKHLHSGGSNMFQYSNGFVDVDINNRLLISKNYGSINYPDYKVQLFDTSNSLLHEFAISNKIKNHLESIAIYDCEFVITGIDRKLGANPLLHTYQSYHQLFNCQDCRPKMGATAVAKFRFPNAVNQYPSKYGPLDVTELCLVDNLLVDGSLSSCENSYYVELSEFNPLSWTNTLVLHSAWVMPLTQAPNNINIVDFLPAGYHLRPGKIYKFTLAVGSPWDSTEIFFEVTCCKRDIVVVGNPSEVAEVYKYRLTFGEDHTDIKDEEAVNFSTFPNPAKEILTLDFSHFDSEAIKVVSIKNIQGIEVFSKKTTLEKETISVKQWPTGIYITTVIIDGKTFQRKIVKK</sequence>
<feature type="chain" id="PRO_5017603669" evidence="2">
    <location>
        <begin position="23"/>
        <end position="627"/>
    </location>
</feature>
<dbReference type="Pfam" id="PF18962">
    <property type="entry name" value="Por_Secre_tail"/>
    <property type="match status" value="1"/>
</dbReference>
<accession>A0A3D9MAM5</accession>
<keyword evidence="1 2" id="KW-0732">Signal</keyword>
<reference evidence="4 5" key="1">
    <citation type="submission" date="2018-07" db="EMBL/GenBank/DDBJ databases">
        <title>Genomic Encyclopedia of Type Strains, Phase III (KMG-III): the genomes of soil and plant-associated and newly described type strains.</title>
        <authorList>
            <person name="Whitman W."/>
        </authorList>
    </citation>
    <scope>NUCLEOTIDE SEQUENCE [LARGE SCALE GENOMIC DNA]</scope>
    <source>
        <strain evidence="4 5">CECT 7948</strain>
    </source>
</reference>
<dbReference type="AlphaFoldDB" id="A0A3D9MAM5"/>
<gene>
    <name evidence="4" type="ORF">DFQ09_10584</name>
</gene>
<dbReference type="OrthoDB" id="1388475at2"/>
<evidence type="ECO:0000313" key="5">
    <source>
        <dbReference type="Proteomes" id="UP000256919"/>
    </source>
</evidence>